<feature type="transmembrane region" description="Helical" evidence="6">
    <location>
        <begin position="153"/>
        <end position="171"/>
    </location>
</feature>
<reference evidence="8" key="1">
    <citation type="submission" date="2021-01" db="EMBL/GenBank/DDBJ databases">
        <title>Adiantum capillus-veneris genome.</title>
        <authorList>
            <person name="Fang Y."/>
            <person name="Liao Q."/>
        </authorList>
    </citation>
    <scope>NUCLEOTIDE SEQUENCE</scope>
    <source>
        <strain evidence="8">H3</strain>
        <tissue evidence="8">Leaf</tissue>
    </source>
</reference>
<dbReference type="OrthoDB" id="1954990at2759"/>
<accession>A0A9D4UVG6</accession>
<proteinExistence type="inferred from homology"/>
<dbReference type="EMBL" id="JABFUD020000010">
    <property type="protein sequence ID" value="KAI5074549.1"/>
    <property type="molecule type" value="Genomic_DNA"/>
</dbReference>
<keyword evidence="4 6" id="KW-1133">Transmembrane helix</keyword>
<keyword evidence="9" id="KW-1185">Reference proteome</keyword>
<evidence type="ECO:0000256" key="4">
    <source>
        <dbReference type="ARBA" id="ARBA00022989"/>
    </source>
</evidence>
<name>A0A9D4UVG6_ADICA</name>
<evidence type="ECO:0000256" key="5">
    <source>
        <dbReference type="ARBA" id="ARBA00023136"/>
    </source>
</evidence>
<dbReference type="PANTHER" id="PTHR32191">
    <property type="entry name" value="TETRASPANIN-8-RELATED"/>
    <property type="match status" value="1"/>
</dbReference>
<evidence type="ECO:0000256" key="3">
    <source>
        <dbReference type="ARBA" id="ARBA00022692"/>
    </source>
</evidence>
<keyword evidence="7" id="KW-0732">Signal</keyword>
<evidence type="ECO:0000256" key="1">
    <source>
        <dbReference type="ARBA" id="ARBA00004141"/>
    </source>
</evidence>
<dbReference type="InterPro" id="IPR018499">
    <property type="entry name" value="Tetraspanin/Peripherin"/>
</dbReference>
<feature type="signal peptide" evidence="7">
    <location>
        <begin position="1"/>
        <end position="19"/>
    </location>
</feature>
<evidence type="ECO:0000313" key="9">
    <source>
        <dbReference type="Proteomes" id="UP000886520"/>
    </source>
</evidence>
<dbReference type="Pfam" id="PF00335">
    <property type="entry name" value="Tetraspanin"/>
    <property type="match status" value="1"/>
</dbReference>
<sequence length="175" mass="19022">MLVLILACVAFAIFSFVVTHKSAAKALANVSYKQYRIGDYSEWLQKQVEDPTTWKRIRSCISDSKMCFFSYMSSTALLSNIVNYIALDTYKGCCIPPDVCQYSVVNGAYVSPANSGADPDCTTFNNNADTRCFDCDACPAGVMQSIVTNWQKLAIGVAVVAGALIVIYCVGCQAL</sequence>
<dbReference type="GO" id="GO:0016020">
    <property type="term" value="C:membrane"/>
    <property type="evidence" value="ECO:0007669"/>
    <property type="project" value="UniProtKB-SubCell"/>
</dbReference>
<dbReference type="AlphaFoldDB" id="A0A9D4UVG6"/>
<evidence type="ECO:0000313" key="8">
    <source>
        <dbReference type="EMBL" id="KAI5074549.1"/>
    </source>
</evidence>
<comment type="caution">
    <text evidence="8">The sequence shown here is derived from an EMBL/GenBank/DDBJ whole genome shotgun (WGS) entry which is preliminary data.</text>
</comment>
<keyword evidence="3 6" id="KW-0812">Transmembrane</keyword>
<evidence type="ECO:0000256" key="7">
    <source>
        <dbReference type="SAM" id="SignalP"/>
    </source>
</evidence>
<evidence type="ECO:0000256" key="2">
    <source>
        <dbReference type="ARBA" id="ARBA00006840"/>
    </source>
</evidence>
<evidence type="ECO:0000256" key="6">
    <source>
        <dbReference type="SAM" id="Phobius"/>
    </source>
</evidence>
<comment type="similarity">
    <text evidence="2">Belongs to the tetraspanin (TM4SF) family.</text>
</comment>
<protein>
    <submittedName>
        <fullName evidence="8">Uncharacterized protein</fullName>
    </submittedName>
</protein>
<dbReference type="GO" id="GO:0009734">
    <property type="term" value="P:auxin-activated signaling pathway"/>
    <property type="evidence" value="ECO:0007669"/>
    <property type="project" value="InterPro"/>
</dbReference>
<gene>
    <name evidence="8" type="ORF">GOP47_0010510</name>
</gene>
<comment type="subcellular location">
    <subcellularLocation>
        <location evidence="1">Membrane</location>
        <topology evidence="1">Multi-pass membrane protein</topology>
    </subcellularLocation>
</comment>
<organism evidence="8 9">
    <name type="scientific">Adiantum capillus-veneris</name>
    <name type="common">Maidenhair fern</name>
    <dbReference type="NCBI Taxonomy" id="13818"/>
    <lineage>
        <taxon>Eukaryota</taxon>
        <taxon>Viridiplantae</taxon>
        <taxon>Streptophyta</taxon>
        <taxon>Embryophyta</taxon>
        <taxon>Tracheophyta</taxon>
        <taxon>Polypodiopsida</taxon>
        <taxon>Polypodiidae</taxon>
        <taxon>Polypodiales</taxon>
        <taxon>Pteridineae</taxon>
        <taxon>Pteridaceae</taxon>
        <taxon>Vittarioideae</taxon>
        <taxon>Adiantum</taxon>
    </lineage>
</organism>
<dbReference type="InterPro" id="IPR044991">
    <property type="entry name" value="TET_plant"/>
</dbReference>
<feature type="chain" id="PRO_5038461700" evidence="7">
    <location>
        <begin position="20"/>
        <end position="175"/>
    </location>
</feature>
<dbReference type="Proteomes" id="UP000886520">
    <property type="component" value="Chromosome 10"/>
</dbReference>
<keyword evidence="5 6" id="KW-0472">Membrane</keyword>